<reference evidence="1" key="2">
    <citation type="submission" date="2021-04" db="EMBL/GenBank/DDBJ databases">
        <authorList>
            <person name="Gilroy R."/>
        </authorList>
    </citation>
    <scope>NUCLEOTIDE SEQUENCE</scope>
    <source>
        <strain evidence="1">14324</strain>
    </source>
</reference>
<organism evidence="1 2">
    <name type="scientific">Candidatus Blautia faecigallinarum</name>
    <dbReference type="NCBI Taxonomy" id="2838488"/>
    <lineage>
        <taxon>Bacteria</taxon>
        <taxon>Bacillati</taxon>
        <taxon>Bacillota</taxon>
        <taxon>Clostridia</taxon>
        <taxon>Lachnospirales</taxon>
        <taxon>Lachnospiraceae</taxon>
        <taxon>Blautia</taxon>
    </lineage>
</organism>
<name>A0A9D2DUE5_9FIRM</name>
<protein>
    <submittedName>
        <fullName evidence="1">Uncharacterized protein</fullName>
    </submittedName>
</protein>
<evidence type="ECO:0000313" key="2">
    <source>
        <dbReference type="Proteomes" id="UP000824041"/>
    </source>
</evidence>
<sequence>MTLTAVIRNLLGKGYSQDSMAEILDMDKEEVRKICGQIQEEQKKTDPQIHETLVKG</sequence>
<comment type="caution">
    <text evidence="1">The sequence shown here is derived from an EMBL/GenBank/DDBJ whole genome shotgun (WGS) entry which is preliminary data.</text>
</comment>
<evidence type="ECO:0000313" key="1">
    <source>
        <dbReference type="EMBL" id="HIZ23427.1"/>
    </source>
</evidence>
<dbReference type="EMBL" id="DXBU01000155">
    <property type="protein sequence ID" value="HIZ23427.1"/>
    <property type="molecule type" value="Genomic_DNA"/>
</dbReference>
<gene>
    <name evidence="1" type="ORF">IAA21_11650</name>
</gene>
<proteinExistence type="predicted"/>
<accession>A0A9D2DUE5</accession>
<dbReference type="AlphaFoldDB" id="A0A9D2DUE5"/>
<reference evidence="1" key="1">
    <citation type="journal article" date="2021" name="PeerJ">
        <title>Extensive microbial diversity within the chicken gut microbiome revealed by metagenomics and culture.</title>
        <authorList>
            <person name="Gilroy R."/>
            <person name="Ravi A."/>
            <person name="Getino M."/>
            <person name="Pursley I."/>
            <person name="Horton D.L."/>
            <person name="Alikhan N.F."/>
            <person name="Baker D."/>
            <person name="Gharbi K."/>
            <person name="Hall N."/>
            <person name="Watson M."/>
            <person name="Adriaenssens E.M."/>
            <person name="Foster-Nyarko E."/>
            <person name="Jarju S."/>
            <person name="Secka A."/>
            <person name="Antonio M."/>
            <person name="Oren A."/>
            <person name="Chaudhuri R.R."/>
            <person name="La Ragione R."/>
            <person name="Hildebrand F."/>
            <person name="Pallen M.J."/>
        </authorList>
    </citation>
    <scope>NUCLEOTIDE SEQUENCE</scope>
    <source>
        <strain evidence="1">14324</strain>
    </source>
</reference>
<dbReference type="Proteomes" id="UP000824041">
    <property type="component" value="Unassembled WGS sequence"/>
</dbReference>